<dbReference type="InterPro" id="IPR041649">
    <property type="entry name" value="NepR"/>
</dbReference>
<feature type="coiled-coil region" evidence="1">
    <location>
        <begin position="8"/>
        <end position="66"/>
    </location>
</feature>
<gene>
    <name evidence="3" type="ORF">GCM10010873_02080</name>
</gene>
<name>A0AA37WZY1_9RHOB</name>
<keyword evidence="1" id="KW-0175">Coiled coil</keyword>
<sequence>MPNQGSKAEMAKAEVEGQSDQIKAQIEENLKRVYQSALVEEVPDRFKQLLDQLKVAEAQKKVAAKEGQP</sequence>
<organism evidence="3 4">
    <name type="scientific">Cypionkella aquatica</name>
    <dbReference type="NCBI Taxonomy" id="1756042"/>
    <lineage>
        <taxon>Bacteria</taxon>
        <taxon>Pseudomonadati</taxon>
        <taxon>Pseudomonadota</taxon>
        <taxon>Alphaproteobacteria</taxon>
        <taxon>Rhodobacterales</taxon>
        <taxon>Paracoccaceae</taxon>
        <taxon>Cypionkella</taxon>
    </lineage>
</organism>
<accession>A0AA37WZY1</accession>
<protein>
    <recommendedName>
        <fullName evidence="2">Anti-sigma factor NepR domain-containing protein</fullName>
    </recommendedName>
</protein>
<evidence type="ECO:0000313" key="3">
    <source>
        <dbReference type="EMBL" id="GLS85235.1"/>
    </source>
</evidence>
<evidence type="ECO:0000256" key="1">
    <source>
        <dbReference type="SAM" id="Coils"/>
    </source>
</evidence>
<reference evidence="3 4" key="1">
    <citation type="journal article" date="2014" name="Int. J. Syst. Evol. Microbiol.">
        <title>Complete genome sequence of Corynebacterium casei LMG S-19264T (=DSM 44701T), isolated from a smear-ripened cheese.</title>
        <authorList>
            <consortium name="US DOE Joint Genome Institute (JGI-PGF)"/>
            <person name="Walter F."/>
            <person name="Albersmeier A."/>
            <person name="Kalinowski J."/>
            <person name="Ruckert C."/>
        </authorList>
    </citation>
    <scope>NUCLEOTIDE SEQUENCE [LARGE SCALE GENOMIC DNA]</scope>
    <source>
        <strain evidence="3 4">NBRC 111766</strain>
    </source>
</reference>
<keyword evidence="4" id="KW-1185">Reference proteome</keyword>
<evidence type="ECO:0000259" key="2">
    <source>
        <dbReference type="Pfam" id="PF18557"/>
    </source>
</evidence>
<dbReference type="Proteomes" id="UP001157355">
    <property type="component" value="Unassembled WGS sequence"/>
</dbReference>
<dbReference type="EMBL" id="BSPP01000002">
    <property type="protein sequence ID" value="GLS85235.1"/>
    <property type="molecule type" value="Genomic_DNA"/>
</dbReference>
<comment type="caution">
    <text evidence="3">The sequence shown here is derived from an EMBL/GenBank/DDBJ whole genome shotgun (WGS) entry which is preliminary data.</text>
</comment>
<feature type="domain" description="Anti-sigma factor NepR" evidence="2">
    <location>
        <begin position="24"/>
        <end position="57"/>
    </location>
</feature>
<evidence type="ECO:0000313" key="4">
    <source>
        <dbReference type="Proteomes" id="UP001157355"/>
    </source>
</evidence>
<dbReference type="Pfam" id="PF18557">
    <property type="entry name" value="NepR"/>
    <property type="match status" value="1"/>
</dbReference>
<proteinExistence type="predicted"/>
<dbReference type="AlphaFoldDB" id="A0AA37WZY1"/>